<name>A0AAU9IYT1_9CILI</name>
<protein>
    <recommendedName>
        <fullName evidence="5">Serine/threonine-protein kinase RIO1</fullName>
        <ecNumber evidence="4">2.7.11.1</ecNumber>
    </recommendedName>
    <alternativeName>
        <fullName evidence="18">Serine/threonine-protein kinase rio1</fullName>
    </alternativeName>
</protein>
<proteinExistence type="inferred from homology"/>
<dbReference type="InterPro" id="IPR051272">
    <property type="entry name" value="RIO-type_Ser/Thr_kinase"/>
</dbReference>
<dbReference type="EC" id="2.7.11.1" evidence="4"/>
<evidence type="ECO:0000256" key="16">
    <source>
        <dbReference type="ARBA" id="ARBA00047899"/>
    </source>
</evidence>
<feature type="region of interest" description="Disordered" evidence="22">
    <location>
        <begin position="354"/>
        <end position="449"/>
    </location>
</feature>
<accession>A0AAU9IYT1</accession>
<dbReference type="Gene3D" id="1.10.510.10">
    <property type="entry name" value="Transferase(Phosphotransferase) domain 1"/>
    <property type="match status" value="1"/>
</dbReference>
<evidence type="ECO:0000256" key="8">
    <source>
        <dbReference type="ARBA" id="ARBA00022527"/>
    </source>
</evidence>
<keyword evidence="11 20" id="KW-0547">Nucleotide-binding</keyword>
<dbReference type="InterPro" id="IPR000687">
    <property type="entry name" value="RIO_kinase"/>
</dbReference>
<keyword evidence="14 20" id="KW-0067">ATP-binding</keyword>
<dbReference type="InterPro" id="IPR018934">
    <property type="entry name" value="RIO_dom"/>
</dbReference>
<evidence type="ECO:0000256" key="9">
    <source>
        <dbReference type="ARBA" id="ARBA00022679"/>
    </source>
</evidence>
<keyword evidence="15" id="KW-0460">Magnesium</keyword>
<dbReference type="AlphaFoldDB" id="A0AAU9IYT1"/>
<dbReference type="Pfam" id="PF01163">
    <property type="entry name" value="RIO1"/>
    <property type="match status" value="1"/>
</dbReference>
<feature type="binding site" evidence="20">
    <location>
        <position position="198"/>
    </location>
    <ligand>
        <name>ATP</name>
        <dbReference type="ChEBI" id="CHEBI:30616"/>
    </ligand>
</feature>
<keyword evidence="9" id="KW-0808">Transferase</keyword>
<evidence type="ECO:0000256" key="2">
    <source>
        <dbReference type="ARBA" id="ARBA00004496"/>
    </source>
</evidence>
<dbReference type="SUPFAM" id="SSF56112">
    <property type="entry name" value="Protein kinase-like (PK-like)"/>
    <property type="match status" value="1"/>
</dbReference>
<gene>
    <name evidence="24" type="ORF">BSTOLATCC_MIC11664</name>
</gene>
<dbReference type="SMART" id="SM00090">
    <property type="entry name" value="RIO"/>
    <property type="match status" value="1"/>
</dbReference>
<dbReference type="EMBL" id="CAJZBQ010000012">
    <property type="protein sequence ID" value="CAG9314666.1"/>
    <property type="molecule type" value="Genomic_DNA"/>
</dbReference>
<evidence type="ECO:0000256" key="14">
    <source>
        <dbReference type="ARBA" id="ARBA00022840"/>
    </source>
</evidence>
<evidence type="ECO:0000256" key="10">
    <source>
        <dbReference type="ARBA" id="ARBA00022723"/>
    </source>
</evidence>
<keyword evidence="25" id="KW-1185">Reference proteome</keyword>
<dbReference type="FunFam" id="3.30.200.20:FF:000148">
    <property type="entry name" value="Serine/threonine-protein kinase RIO1"/>
    <property type="match status" value="1"/>
</dbReference>
<sequence>MSGSDLEAEDATYEYDFKQFSAPKHIELETKFASKVNENFIATEISSHQAASIRNIHQKEDANRMRIKDKSDRATVELVLDNRTRLFLYSFINSGKISEIFGCVSAGKEANVYYATDTSMNEFAIKIYKTSILIFKDRNRYVEGEFRFRKGYSKHNPRKMVRMWAEKEMRNLRRLRLAGIPCPEPIAVKQNVLLMSFLGKDGVPAPRLKDVVFETNTNDFYVETVKLMRDIYHKCHLVHSDFSEYNLLYYNDQIQVIDVSQSVEHDHPQALYFLRRDCANINDFFKKNGATLLTVQGMFNYITDLTDMTHEERWEKAKNTEEISDEVFKEIYIPRTLQEIDFDQKNPELFEKLTGVKADSDTDESDSSDEDSQEEGEEEENEEEENEEEPEESGQKKSTPGDAIYSGLSKAERKQKVKEDKRDRRKTKIPKNVKKSKIRSTARKHRNLK</sequence>
<evidence type="ECO:0000256" key="3">
    <source>
        <dbReference type="ARBA" id="ARBA00009196"/>
    </source>
</evidence>
<dbReference type="GO" id="GO:0046872">
    <property type="term" value="F:metal ion binding"/>
    <property type="evidence" value="ECO:0007669"/>
    <property type="project" value="UniProtKB-KW"/>
</dbReference>
<evidence type="ECO:0000313" key="24">
    <source>
        <dbReference type="EMBL" id="CAG9314666.1"/>
    </source>
</evidence>
<comment type="catalytic activity">
    <reaction evidence="16">
        <text>L-threonyl-[protein] + ATP = O-phospho-L-threonyl-[protein] + ADP + H(+)</text>
        <dbReference type="Rhea" id="RHEA:46608"/>
        <dbReference type="Rhea" id="RHEA-COMP:11060"/>
        <dbReference type="Rhea" id="RHEA-COMP:11605"/>
        <dbReference type="ChEBI" id="CHEBI:15378"/>
        <dbReference type="ChEBI" id="CHEBI:30013"/>
        <dbReference type="ChEBI" id="CHEBI:30616"/>
        <dbReference type="ChEBI" id="CHEBI:61977"/>
        <dbReference type="ChEBI" id="CHEBI:456216"/>
        <dbReference type="EC" id="2.7.11.1"/>
    </reaction>
</comment>
<feature type="binding site" evidence="21">
    <location>
        <position position="246"/>
    </location>
    <ligand>
        <name>Mg(2+)</name>
        <dbReference type="ChEBI" id="CHEBI:18420"/>
    </ligand>
</feature>
<feature type="domain" description="RIO kinase" evidence="23">
    <location>
        <begin position="69"/>
        <end position="304"/>
    </location>
</feature>
<dbReference type="GO" id="GO:0005737">
    <property type="term" value="C:cytoplasm"/>
    <property type="evidence" value="ECO:0007669"/>
    <property type="project" value="UniProtKB-SubCell"/>
</dbReference>
<comment type="catalytic activity">
    <reaction evidence="17">
        <text>L-seryl-[protein] + ATP = O-phospho-L-seryl-[protein] + ADP + H(+)</text>
        <dbReference type="Rhea" id="RHEA:17989"/>
        <dbReference type="Rhea" id="RHEA-COMP:9863"/>
        <dbReference type="Rhea" id="RHEA-COMP:11604"/>
        <dbReference type="ChEBI" id="CHEBI:15378"/>
        <dbReference type="ChEBI" id="CHEBI:29999"/>
        <dbReference type="ChEBI" id="CHEBI:30616"/>
        <dbReference type="ChEBI" id="CHEBI:83421"/>
        <dbReference type="ChEBI" id="CHEBI:456216"/>
        <dbReference type="EC" id="2.7.11.1"/>
    </reaction>
</comment>
<evidence type="ECO:0000256" key="11">
    <source>
        <dbReference type="ARBA" id="ARBA00022741"/>
    </source>
</evidence>
<evidence type="ECO:0000256" key="15">
    <source>
        <dbReference type="ARBA" id="ARBA00022842"/>
    </source>
</evidence>
<dbReference type="GO" id="GO:0005524">
    <property type="term" value="F:ATP binding"/>
    <property type="evidence" value="ECO:0007669"/>
    <property type="project" value="UniProtKB-KW"/>
</dbReference>
<keyword evidence="13" id="KW-0378">Hydrolase</keyword>
<reference evidence="24" key="1">
    <citation type="submission" date="2021-09" db="EMBL/GenBank/DDBJ databases">
        <authorList>
            <consortium name="AG Swart"/>
            <person name="Singh M."/>
            <person name="Singh A."/>
            <person name="Seah K."/>
            <person name="Emmerich C."/>
        </authorList>
    </citation>
    <scope>NUCLEOTIDE SEQUENCE</scope>
    <source>
        <strain evidence="24">ATCC30299</strain>
    </source>
</reference>
<evidence type="ECO:0000256" key="22">
    <source>
        <dbReference type="SAM" id="MobiDB-lite"/>
    </source>
</evidence>
<keyword evidence="12" id="KW-0418">Kinase</keyword>
<evidence type="ECO:0000256" key="17">
    <source>
        <dbReference type="ARBA" id="ARBA00048679"/>
    </source>
</evidence>
<keyword evidence="10" id="KW-0479">Metal-binding</keyword>
<comment type="cofactor">
    <cofactor evidence="1 21">
        <name>Mg(2+)</name>
        <dbReference type="ChEBI" id="CHEBI:18420"/>
    </cofactor>
</comment>
<feature type="compositionally biased region" description="Basic residues" evidence="22">
    <location>
        <begin position="423"/>
        <end position="449"/>
    </location>
</feature>
<evidence type="ECO:0000256" key="12">
    <source>
        <dbReference type="ARBA" id="ARBA00022777"/>
    </source>
</evidence>
<dbReference type="GO" id="GO:0004674">
    <property type="term" value="F:protein serine/threonine kinase activity"/>
    <property type="evidence" value="ECO:0007669"/>
    <property type="project" value="UniProtKB-KW"/>
</dbReference>
<feature type="active site" description="4-aspartylphosphate intermediate" evidence="19">
    <location>
        <position position="258"/>
    </location>
</feature>
<comment type="subcellular location">
    <subcellularLocation>
        <location evidence="2">Cytoplasm</location>
    </subcellularLocation>
</comment>
<feature type="binding site" evidence="21">
    <location>
        <position position="258"/>
    </location>
    <ligand>
        <name>Mg(2+)</name>
        <dbReference type="ChEBI" id="CHEBI:18420"/>
    </ligand>
</feature>
<dbReference type="Proteomes" id="UP001162131">
    <property type="component" value="Unassembled WGS sequence"/>
</dbReference>
<dbReference type="PIRSF" id="PIRSF038147">
    <property type="entry name" value="Ser/Thr_PK_RIO1"/>
    <property type="match status" value="1"/>
</dbReference>
<feature type="active site" description="Proton acceptor" evidence="19">
    <location>
        <position position="241"/>
    </location>
</feature>
<evidence type="ECO:0000256" key="7">
    <source>
        <dbReference type="ARBA" id="ARBA00022517"/>
    </source>
</evidence>
<feature type="binding site" evidence="20">
    <location>
        <position position="126"/>
    </location>
    <ligand>
        <name>ATP</name>
        <dbReference type="ChEBI" id="CHEBI:30616"/>
    </ligand>
</feature>
<feature type="binding site" evidence="20">
    <location>
        <position position="196"/>
    </location>
    <ligand>
        <name>ATP</name>
        <dbReference type="ChEBI" id="CHEBI:30616"/>
    </ligand>
</feature>
<dbReference type="InterPro" id="IPR011009">
    <property type="entry name" value="Kinase-like_dom_sf"/>
</dbReference>
<evidence type="ECO:0000256" key="20">
    <source>
        <dbReference type="PIRSR" id="PIRSR038147-2"/>
    </source>
</evidence>
<keyword evidence="6" id="KW-0963">Cytoplasm</keyword>
<comment type="similarity">
    <text evidence="3">Belongs to the protein kinase superfamily. RIO-type Ser/Thr kinase family.</text>
</comment>
<evidence type="ECO:0000256" key="1">
    <source>
        <dbReference type="ARBA" id="ARBA00001946"/>
    </source>
</evidence>
<dbReference type="GO" id="GO:0016787">
    <property type="term" value="F:hydrolase activity"/>
    <property type="evidence" value="ECO:0007669"/>
    <property type="project" value="UniProtKB-KW"/>
</dbReference>
<keyword evidence="7" id="KW-0690">Ribosome biogenesis</keyword>
<evidence type="ECO:0000259" key="23">
    <source>
        <dbReference type="SMART" id="SM00090"/>
    </source>
</evidence>
<dbReference type="InterPro" id="IPR017407">
    <property type="entry name" value="Ser/Thr_kinase_Rio1"/>
</dbReference>
<evidence type="ECO:0000256" key="18">
    <source>
        <dbReference type="ARBA" id="ARBA00068838"/>
    </source>
</evidence>
<evidence type="ECO:0000256" key="19">
    <source>
        <dbReference type="PIRSR" id="PIRSR038147-1"/>
    </source>
</evidence>
<feature type="compositionally biased region" description="Basic and acidic residues" evidence="22">
    <location>
        <begin position="410"/>
        <end position="422"/>
    </location>
</feature>
<comment type="caution">
    <text evidence="24">The sequence shown here is derived from an EMBL/GenBank/DDBJ whole genome shotgun (WGS) entry which is preliminary data.</text>
</comment>
<evidence type="ECO:0000313" key="25">
    <source>
        <dbReference type="Proteomes" id="UP001162131"/>
    </source>
</evidence>
<dbReference type="PANTHER" id="PTHR45723">
    <property type="entry name" value="SERINE/THREONINE-PROTEIN KINASE RIO1"/>
    <property type="match status" value="1"/>
</dbReference>
<keyword evidence="8" id="KW-0723">Serine/threonine-protein kinase</keyword>
<organism evidence="24 25">
    <name type="scientific">Blepharisma stoltei</name>
    <dbReference type="NCBI Taxonomy" id="1481888"/>
    <lineage>
        <taxon>Eukaryota</taxon>
        <taxon>Sar</taxon>
        <taxon>Alveolata</taxon>
        <taxon>Ciliophora</taxon>
        <taxon>Postciliodesmatophora</taxon>
        <taxon>Heterotrichea</taxon>
        <taxon>Heterotrichida</taxon>
        <taxon>Blepharismidae</taxon>
        <taxon>Blepharisma</taxon>
    </lineage>
</organism>
<evidence type="ECO:0000256" key="6">
    <source>
        <dbReference type="ARBA" id="ARBA00022490"/>
    </source>
</evidence>
<evidence type="ECO:0000256" key="21">
    <source>
        <dbReference type="PIRSR" id="PIRSR038147-3"/>
    </source>
</evidence>
<evidence type="ECO:0000256" key="13">
    <source>
        <dbReference type="ARBA" id="ARBA00022801"/>
    </source>
</evidence>
<dbReference type="Gene3D" id="3.30.200.20">
    <property type="entry name" value="Phosphorylase Kinase, domain 1"/>
    <property type="match status" value="1"/>
</dbReference>
<evidence type="ECO:0000256" key="4">
    <source>
        <dbReference type="ARBA" id="ARBA00012513"/>
    </source>
</evidence>
<dbReference type="GO" id="GO:0042254">
    <property type="term" value="P:ribosome biogenesis"/>
    <property type="evidence" value="ECO:0007669"/>
    <property type="project" value="UniProtKB-KW"/>
</dbReference>
<dbReference type="CDD" id="cd05147">
    <property type="entry name" value="RIO1_euk"/>
    <property type="match status" value="1"/>
</dbReference>
<feature type="compositionally biased region" description="Acidic residues" evidence="22">
    <location>
        <begin position="361"/>
        <end position="392"/>
    </location>
</feature>
<evidence type="ECO:0000256" key="5">
    <source>
        <dbReference type="ARBA" id="ARBA00016038"/>
    </source>
</evidence>